<feature type="domain" description="Alcohol dehydrogenase-like N-terminal" evidence="3">
    <location>
        <begin position="24"/>
        <end position="161"/>
    </location>
</feature>
<dbReference type="InterPro" id="IPR013154">
    <property type="entry name" value="ADH-like_N"/>
</dbReference>
<comment type="caution">
    <text evidence="4">The sequence shown here is derived from an EMBL/GenBank/DDBJ whole genome shotgun (WGS) entry which is preliminary data.</text>
</comment>
<dbReference type="InterPro" id="IPR036291">
    <property type="entry name" value="NAD(P)-bd_dom_sf"/>
</dbReference>
<accession>A0ABR3TR69</accession>
<dbReference type="Proteomes" id="UP001521184">
    <property type="component" value="Unassembled WGS sequence"/>
</dbReference>
<evidence type="ECO:0000256" key="2">
    <source>
        <dbReference type="SAM" id="MobiDB-lite"/>
    </source>
</evidence>
<evidence type="ECO:0000313" key="5">
    <source>
        <dbReference type="Proteomes" id="UP001521184"/>
    </source>
</evidence>
<reference evidence="4 5" key="1">
    <citation type="journal article" date="2023" name="Plant Dis.">
        <title>First Report of Diplodia intermedia Causing Canker and Dieback Diseases on Apple Trees in Canada.</title>
        <authorList>
            <person name="Ellouze W."/>
            <person name="Ilyukhin E."/>
            <person name="Sulman M."/>
            <person name="Ali S."/>
        </authorList>
    </citation>
    <scope>NUCLEOTIDE SEQUENCE [LARGE SCALE GENOMIC DNA]</scope>
    <source>
        <strain evidence="4 5">M45-28</strain>
    </source>
</reference>
<dbReference type="EMBL" id="JAKEKT020000035">
    <property type="protein sequence ID" value="KAL1642111.1"/>
    <property type="molecule type" value="Genomic_DNA"/>
</dbReference>
<dbReference type="Gene3D" id="3.90.180.10">
    <property type="entry name" value="Medium-chain alcohol dehydrogenases, catalytic domain"/>
    <property type="match status" value="1"/>
</dbReference>
<feature type="region of interest" description="Disordered" evidence="2">
    <location>
        <begin position="199"/>
        <end position="222"/>
    </location>
</feature>
<dbReference type="PANTHER" id="PTHR43189">
    <property type="entry name" value="ZINC-TYPE ALCOHOL DEHYDROGENASE-LIKE PROTEIN C1198.01-RELATED"/>
    <property type="match status" value="1"/>
</dbReference>
<evidence type="ECO:0000313" key="4">
    <source>
        <dbReference type="EMBL" id="KAL1642111.1"/>
    </source>
</evidence>
<dbReference type="SUPFAM" id="SSF51735">
    <property type="entry name" value="NAD(P)-binding Rossmann-fold domains"/>
    <property type="match status" value="1"/>
</dbReference>
<organism evidence="4 5">
    <name type="scientific">Diplodia intermedia</name>
    <dbReference type="NCBI Taxonomy" id="856260"/>
    <lineage>
        <taxon>Eukaryota</taxon>
        <taxon>Fungi</taxon>
        <taxon>Dikarya</taxon>
        <taxon>Ascomycota</taxon>
        <taxon>Pezizomycotina</taxon>
        <taxon>Dothideomycetes</taxon>
        <taxon>Dothideomycetes incertae sedis</taxon>
        <taxon>Botryosphaeriales</taxon>
        <taxon>Botryosphaeriaceae</taxon>
        <taxon>Diplodia</taxon>
    </lineage>
</organism>
<dbReference type="SUPFAM" id="SSF50129">
    <property type="entry name" value="GroES-like"/>
    <property type="match status" value="1"/>
</dbReference>
<evidence type="ECO:0000259" key="3">
    <source>
        <dbReference type="Pfam" id="PF08240"/>
    </source>
</evidence>
<gene>
    <name evidence="4" type="ORF">SLS58_005702</name>
</gene>
<keyword evidence="1" id="KW-0560">Oxidoreductase</keyword>
<protein>
    <recommendedName>
        <fullName evidence="3">Alcohol dehydrogenase-like N-terminal domain-containing protein</fullName>
    </recommendedName>
</protein>
<proteinExistence type="predicted"/>
<dbReference type="Gene3D" id="3.40.50.720">
    <property type="entry name" value="NAD(P)-binding Rossmann-like Domain"/>
    <property type="match status" value="1"/>
</dbReference>
<dbReference type="Pfam" id="PF08240">
    <property type="entry name" value="ADH_N"/>
    <property type="match status" value="1"/>
</dbReference>
<dbReference type="PANTHER" id="PTHR43189:SF1">
    <property type="entry name" value="ZINC-TYPE ALCOHOL DEHYDROGENASE-LIKE PROTEIN C1198.01"/>
    <property type="match status" value="1"/>
</dbReference>
<dbReference type="InterPro" id="IPR011032">
    <property type="entry name" value="GroES-like_sf"/>
</dbReference>
<sequence>MRALRSYGENDIRVVDVDEPTPSEDSVIIDVEWCGICGSDLHLYHLGPQNMLKLPPAHTNTTPLILGHEIAGRISSSSSTTSTKFAPGTPVLVDPRLTCATCAQCTTTIRNDDDDDDDDDGEPQSQGCAAGLSFVGFSTRVQGGGFAAKVRVGAGAVHALPRGEELLRDAALVEPLAVAWHAVKRAGVVAAPAWVGGGAGGTGERGRRGRGRGGRGKEGKDSSALVVGGGPVGVALAFVLRAWGVGTVVVSEPVAARREGVRGVVDVVVDPVAEDVVERCKEVTDRFKGVDCMVTARISLEDVVQKGFEELQKPDNAHQKILVTPNILRDA</sequence>
<name>A0ABR3TR69_9PEZI</name>
<evidence type="ECO:0000256" key="1">
    <source>
        <dbReference type="ARBA" id="ARBA00023002"/>
    </source>
</evidence>
<keyword evidence="5" id="KW-1185">Reference proteome</keyword>